<dbReference type="RefSeq" id="WP_003852618.1">
    <property type="nucleotide sequence ID" value="NZ_CAJDYE010000025.1"/>
</dbReference>
<organism evidence="1 2">
    <name type="scientific">Corynebacterium diphtheriae</name>
    <dbReference type="NCBI Taxonomy" id="1717"/>
    <lineage>
        <taxon>Bacteria</taxon>
        <taxon>Bacillati</taxon>
        <taxon>Actinomycetota</taxon>
        <taxon>Actinomycetes</taxon>
        <taxon>Mycobacteriales</taxon>
        <taxon>Corynebacteriaceae</taxon>
        <taxon>Corynebacterium</taxon>
    </lineage>
</organism>
<dbReference type="GO" id="GO:0016747">
    <property type="term" value="F:acyltransferase activity, transferring groups other than amino-acyl groups"/>
    <property type="evidence" value="ECO:0007669"/>
    <property type="project" value="InterPro"/>
</dbReference>
<dbReference type="EMBL" id="CADDAV010000023">
    <property type="protein sequence ID" value="CAB0616882.1"/>
    <property type="molecule type" value="Genomic_DNA"/>
</dbReference>
<dbReference type="Proteomes" id="UP000480222">
    <property type="component" value="Unassembled WGS sequence"/>
</dbReference>
<dbReference type="SUPFAM" id="SSF55729">
    <property type="entry name" value="Acyl-CoA N-acyltransferases (Nat)"/>
    <property type="match status" value="1"/>
</dbReference>
<name>A0A0D6GU99_CORDP</name>
<dbReference type="OMA" id="DCWVGSL"/>
<comment type="caution">
    <text evidence="1">The sequence shown here is derived from an EMBL/GenBank/DDBJ whole genome shotgun (WGS) entry which is preliminary data.</text>
</comment>
<dbReference type="AlphaFoldDB" id="A0A0D6GU99"/>
<dbReference type="GeneID" id="29421888"/>
<gene>
    <name evidence="1" type="ORF">CIP107547_02054</name>
</gene>
<keyword evidence="1" id="KW-0808">Transferase</keyword>
<dbReference type="InterPro" id="IPR051531">
    <property type="entry name" value="N-acetyltransferase"/>
</dbReference>
<dbReference type="KEGG" id="cdip:ERS451417_01860"/>
<dbReference type="PANTHER" id="PTHR43792">
    <property type="entry name" value="GNAT FAMILY, PUTATIVE (AFU_ORTHOLOGUE AFUA_3G00765)-RELATED-RELATED"/>
    <property type="match status" value="1"/>
</dbReference>
<evidence type="ECO:0000313" key="2">
    <source>
        <dbReference type="Proteomes" id="UP000480222"/>
    </source>
</evidence>
<dbReference type="Pfam" id="PF13302">
    <property type="entry name" value="Acetyltransf_3"/>
    <property type="match status" value="1"/>
</dbReference>
<evidence type="ECO:0000313" key="1">
    <source>
        <dbReference type="EMBL" id="CAB0616882.1"/>
    </source>
</evidence>
<proteinExistence type="predicted"/>
<accession>A0A0D6GU99</accession>
<dbReference type="InterPro" id="IPR000182">
    <property type="entry name" value="GNAT_dom"/>
</dbReference>
<dbReference type="Gene3D" id="3.40.630.30">
    <property type="match status" value="1"/>
</dbReference>
<protein>
    <submittedName>
        <fullName evidence="1">N-acetyltransferase</fullName>
    </submittedName>
</protein>
<sequence length="175" mass="19336">MWPTHDLPILSNKSLILRKLQIEDTPRLVELAQDPAMRNFTTIPSPFTVENALEFISSSSVPTDSLVRWAIATADKPSIYLGTIELRAQSPICVDIGYSLHPHARGLGIMPKAVRLVSNYALSVGFHRVEIKIRTSNVASRRATERAGATFEGIAHKAELHRGSIYDLAIYSITS</sequence>
<dbReference type="InterPro" id="IPR016181">
    <property type="entry name" value="Acyl_CoA_acyltransferase"/>
</dbReference>
<reference evidence="1 2" key="1">
    <citation type="submission" date="2020-02" db="EMBL/GenBank/DDBJ databases">
        <authorList>
            <person name="Brisse S."/>
        </authorList>
    </citation>
    <scope>NUCLEOTIDE SEQUENCE [LARGE SCALE GENOMIC DNA]</scope>
    <source>
        <strain evidence="1">CIP107547</strain>
    </source>
</reference>
<dbReference type="PROSITE" id="PS51186">
    <property type="entry name" value="GNAT"/>
    <property type="match status" value="1"/>
</dbReference>